<accession>A0AAD1XLC1</accession>
<reference evidence="1" key="1">
    <citation type="submission" date="2023-07" db="EMBL/GenBank/DDBJ databases">
        <authorList>
            <consortium name="AG Swart"/>
            <person name="Singh M."/>
            <person name="Singh A."/>
            <person name="Seah K."/>
            <person name="Emmerich C."/>
        </authorList>
    </citation>
    <scope>NUCLEOTIDE SEQUENCE</scope>
    <source>
        <strain evidence="1">DP1</strain>
    </source>
</reference>
<gene>
    <name evidence="1" type="ORF">ECRASSUSDP1_LOCUS16144</name>
</gene>
<evidence type="ECO:0000313" key="1">
    <source>
        <dbReference type="EMBL" id="CAI2374787.1"/>
    </source>
</evidence>
<comment type="caution">
    <text evidence="1">The sequence shown here is derived from an EMBL/GenBank/DDBJ whole genome shotgun (WGS) entry which is preliminary data.</text>
</comment>
<proteinExistence type="predicted"/>
<organism evidence="1 2">
    <name type="scientific">Euplotes crassus</name>
    <dbReference type="NCBI Taxonomy" id="5936"/>
    <lineage>
        <taxon>Eukaryota</taxon>
        <taxon>Sar</taxon>
        <taxon>Alveolata</taxon>
        <taxon>Ciliophora</taxon>
        <taxon>Intramacronucleata</taxon>
        <taxon>Spirotrichea</taxon>
        <taxon>Hypotrichia</taxon>
        <taxon>Euplotida</taxon>
        <taxon>Euplotidae</taxon>
        <taxon>Moneuplotes</taxon>
    </lineage>
</organism>
<sequence length="276" mass="31410">MSSKCIQKKIVINLTKKGKGASVFDKEMQKFFKSRNLRKNSTMKFSDLTHHSNYNSILKMVKKHNSKNIRNQRLRRNLKRCTSVEIPETDIHIRIATDFSNINGLESIKGKNVFALGKLKLASNILNSSSCERHSESKVSPLGCTIDSIGRDLKLFKNTGIQKVNRILINPKQHDQPQKLCRRRINMKRGLTYFSGNSYESFAAYPESSLQLQGRNVRRAETSNSVLRGQTFYNSSMTSDNYETAESSEDTKDCNFVSSCSSVESLEHIMLPRIVS</sequence>
<dbReference type="EMBL" id="CAMPGE010016212">
    <property type="protein sequence ID" value="CAI2374787.1"/>
    <property type="molecule type" value="Genomic_DNA"/>
</dbReference>
<name>A0AAD1XLC1_EUPCR</name>
<dbReference type="AlphaFoldDB" id="A0AAD1XLC1"/>
<keyword evidence="2" id="KW-1185">Reference proteome</keyword>
<protein>
    <submittedName>
        <fullName evidence="1">Uncharacterized protein</fullName>
    </submittedName>
</protein>
<evidence type="ECO:0000313" key="2">
    <source>
        <dbReference type="Proteomes" id="UP001295684"/>
    </source>
</evidence>
<dbReference type="Proteomes" id="UP001295684">
    <property type="component" value="Unassembled WGS sequence"/>
</dbReference>